<comment type="caution">
    <text evidence="1">The sequence shown here is derived from an EMBL/GenBank/DDBJ whole genome shotgun (WGS) entry which is preliminary data.</text>
</comment>
<feature type="non-terminal residue" evidence="1">
    <location>
        <position position="1"/>
    </location>
</feature>
<protein>
    <submittedName>
        <fullName evidence="1">Uncharacterized protein</fullName>
    </submittedName>
</protein>
<keyword evidence="2" id="KW-1185">Reference proteome</keyword>
<proteinExistence type="predicted"/>
<evidence type="ECO:0000313" key="2">
    <source>
        <dbReference type="Proteomes" id="UP001479290"/>
    </source>
</evidence>
<dbReference type="AlphaFoldDB" id="A0AAW1YWG2"/>
<accession>A0AAW1YWG2</accession>
<reference evidence="1 2" key="1">
    <citation type="submission" date="2024-05" db="EMBL/GenBank/DDBJ databases">
        <title>A high-quality chromosomal-level genome assembly of Topmouth culter (Culter alburnus).</title>
        <authorList>
            <person name="Zhao H."/>
        </authorList>
    </citation>
    <scope>NUCLEOTIDE SEQUENCE [LARGE SCALE GENOMIC DNA]</scope>
    <source>
        <strain evidence="1">CATC2023</strain>
        <tissue evidence="1">Muscle</tissue>
    </source>
</reference>
<dbReference type="Proteomes" id="UP001479290">
    <property type="component" value="Unassembled WGS sequence"/>
</dbReference>
<dbReference type="EMBL" id="JAWDJR010000024">
    <property type="protein sequence ID" value="KAK9952579.1"/>
    <property type="molecule type" value="Genomic_DNA"/>
</dbReference>
<evidence type="ECO:0000313" key="1">
    <source>
        <dbReference type="EMBL" id="KAK9952579.1"/>
    </source>
</evidence>
<organism evidence="1 2">
    <name type="scientific">Culter alburnus</name>
    <name type="common">Topmouth culter</name>
    <dbReference type="NCBI Taxonomy" id="194366"/>
    <lineage>
        <taxon>Eukaryota</taxon>
        <taxon>Metazoa</taxon>
        <taxon>Chordata</taxon>
        <taxon>Craniata</taxon>
        <taxon>Vertebrata</taxon>
        <taxon>Euteleostomi</taxon>
        <taxon>Actinopterygii</taxon>
        <taxon>Neopterygii</taxon>
        <taxon>Teleostei</taxon>
        <taxon>Ostariophysi</taxon>
        <taxon>Cypriniformes</taxon>
        <taxon>Xenocyprididae</taxon>
        <taxon>Xenocypridinae</taxon>
        <taxon>Culter</taxon>
    </lineage>
</organism>
<name>A0AAW1YWG2_CULAL</name>
<gene>
    <name evidence="1" type="ORF">ABG768_018410</name>
</gene>
<sequence>KIKWWHLPEKTTATLDTHIVAIDDDQPIKTPWANVTKTILDAVGECLGATKPGQRFVNKQV</sequence>